<keyword evidence="1" id="KW-0732">Signal</keyword>
<dbReference type="InterPro" id="IPR051200">
    <property type="entry name" value="Host-pathogen_enzymatic-act"/>
</dbReference>
<proteinExistence type="predicted"/>
<evidence type="ECO:0000313" key="3">
    <source>
        <dbReference type="Proteomes" id="UP000265848"/>
    </source>
</evidence>
<dbReference type="InterPro" id="IPR015943">
    <property type="entry name" value="WD40/YVTN_repeat-like_dom_sf"/>
</dbReference>
<dbReference type="EMBL" id="QWJJ01000002">
    <property type="protein sequence ID" value="RII40306.1"/>
    <property type="molecule type" value="Genomic_DNA"/>
</dbReference>
<feature type="chain" id="PRO_5017234402" evidence="1">
    <location>
        <begin position="43"/>
        <end position="487"/>
    </location>
</feature>
<dbReference type="PANTHER" id="PTHR47197">
    <property type="entry name" value="PROTEIN NIRF"/>
    <property type="match status" value="1"/>
</dbReference>
<name>A0A399JCE7_9RHOB</name>
<sequence length="487" mass="50362">MTLKQKPAPGCRAAALVLMLGALPAATLPAATLLATTLPAMAQSAFPPPVTQTGSFRVAPTTPDQPIYPGSTVVLSGQGLVPGQAITLQRGPDSLTGDAPLTADAEGALAFEFTLPETAAVGMHPIVVLGSAPSTTDLLDLKISPRVPLSGAQEYDITSVKSPAPGLYQLAYSPSAGALFVTASSFRPMAAEILKLDPRTLGVIACTTPAPYPEALRTTEGGRFADAPAAAFGIGLDEARGHVWVTNTASNSVAVYAADDLRLIRQFPQGQVYHSREVLVDAASDRVFVTSSATAKVHVFDAETLEPRQIIEIDSSLRGENFYVMNMALDAAGGRLFVTSRATSELAVIDTQTAEVTQVFALPGAIHATGVAYDPDSGLVFVAGQGSDDLLLVDPDTGDVRHDVPVGAGALSVGFDAANGLAWVVNRGAGTITAVGRDGTIAANLDLGSYPNDVTATRDGTVYAVNKSFGAQDARGDLISVIRPRQD</sequence>
<dbReference type="SUPFAM" id="SSF51004">
    <property type="entry name" value="C-terminal (heme d1) domain of cytochrome cd1-nitrite reductase"/>
    <property type="match status" value="1"/>
</dbReference>
<evidence type="ECO:0000313" key="2">
    <source>
        <dbReference type="EMBL" id="RII40306.1"/>
    </source>
</evidence>
<reference evidence="2 3" key="1">
    <citation type="submission" date="2018-08" db="EMBL/GenBank/DDBJ databases">
        <title>Pseudooceanicola sediminis CY03 in the family Rhodobacteracea.</title>
        <authorList>
            <person name="Zhang Y.-J."/>
        </authorList>
    </citation>
    <scope>NUCLEOTIDE SEQUENCE [LARGE SCALE GENOMIC DNA]</scope>
    <source>
        <strain evidence="2 3">CY03</strain>
    </source>
</reference>
<dbReference type="PANTHER" id="PTHR47197:SF3">
    <property type="entry name" value="DIHYDRO-HEME D1 DEHYDROGENASE"/>
    <property type="match status" value="1"/>
</dbReference>
<dbReference type="AlphaFoldDB" id="A0A399JCE7"/>
<protein>
    <submittedName>
        <fullName evidence="2">YncE family protein</fullName>
    </submittedName>
</protein>
<dbReference type="OrthoDB" id="7197435at2"/>
<dbReference type="InterPro" id="IPR011048">
    <property type="entry name" value="Haem_d1_sf"/>
</dbReference>
<dbReference type="Proteomes" id="UP000265848">
    <property type="component" value="Unassembled WGS sequence"/>
</dbReference>
<feature type="signal peptide" evidence="1">
    <location>
        <begin position="1"/>
        <end position="42"/>
    </location>
</feature>
<keyword evidence="3" id="KW-1185">Reference proteome</keyword>
<dbReference type="Gene3D" id="2.130.10.10">
    <property type="entry name" value="YVTN repeat-like/Quinoprotein amine dehydrogenase"/>
    <property type="match status" value="1"/>
</dbReference>
<evidence type="ECO:0000256" key="1">
    <source>
        <dbReference type="SAM" id="SignalP"/>
    </source>
</evidence>
<accession>A0A399JCE7</accession>
<gene>
    <name evidence="2" type="ORF">DL237_03040</name>
</gene>
<organism evidence="2 3">
    <name type="scientific">Pseudooceanicola sediminis</name>
    <dbReference type="NCBI Taxonomy" id="2211117"/>
    <lineage>
        <taxon>Bacteria</taxon>
        <taxon>Pseudomonadati</taxon>
        <taxon>Pseudomonadota</taxon>
        <taxon>Alphaproteobacteria</taxon>
        <taxon>Rhodobacterales</taxon>
        <taxon>Paracoccaceae</taxon>
        <taxon>Pseudooceanicola</taxon>
    </lineage>
</organism>
<dbReference type="RefSeq" id="WP_119397545.1">
    <property type="nucleotide sequence ID" value="NZ_QWJJ01000002.1"/>
</dbReference>
<comment type="caution">
    <text evidence="2">The sequence shown here is derived from an EMBL/GenBank/DDBJ whole genome shotgun (WGS) entry which is preliminary data.</text>
</comment>